<dbReference type="EMBL" id="UZAN01006223">
    <property type="protein sequence ID" value="VDP34744.1"/>
    <property type="molecule type" value="Genomic_DNA"/>
</dbReference>
<keyword evidence="3" id="KW-1185">Reference proteome</keyword>
<dbReference type="Proteomes" id="UP000272942">
    <property type="component" value="Unassembled WGS sequence"/>
</dbReference>
<sequence>MLIRQEQRAKERSQWFEQHRARSDYRHNGTSDEKHAEPANPDAHGRYGRPRFDPKQSGI</sequence>
<dbReference type="OrthoDB" id="10670665at2759"/>
<protein>
    <submittedName>
        <fullName evidence="4">Btz domain-containing protein</fullName>
    </submittedName>
</protein>
<evidence type="ECO:0000313" key="3">
    <source>
        <dbReference type="Proteomes" id="UP000272942"/>
    </source>
</evidence>
<proteinExistence type="predicted"/>
<evidence type="ECO:0000256" key="1">
    <source>
        <dbReference type="SAM" id="MobiDB-lite"/>
    </source>
</evidence>
<gene>
    <name evidence="2" type="ORF">ECPE_LOCUS1206</name>
</gene>
<accession>A0A183A2M1</accession>
<evidence type="ECO:0000313" key="4">
    <source>
        <dbReference type="WBParaSite" id="ECPE_0000120601-mRNA-1"/>
    </source>
</evidence>
<dbReference type="AlphaFoldDB" id="A0A183A2M1"/>
<dbReference type="WBParaSite" id="ECPE_0000120601-mRNA-1">
    <property type="protein sequence ID" value="ECPE_0000120601-mRNA-1"/>
    <property type="gene ID" value="ECPE_0000120601"/>
</dbReference>
<reference evidence="2 3" key="2">
    <citation type="submission" date="2018-11" db="EMBL/GenBank/DDBJ databases">
        <authorList>
            <consortium name="Pathogen Informatics"/>
        </authorList>
    </citation>
    <scope>NUCLEOTIDE SEQUENCE [LARGE SCALE GENOMIC DNA]</scope>
    <source>
        <strain evidence="2 3">Egypt</strain>
    </source>
</reference>
<organism evidence="4">
    <name type="scientific">Echinostoma caproni</name>
    <dbReference type="NCBI Taxonomy" id="27848"/>
    <lineage>
        <taxon>Eukaryota</taxon>
        <taxon>Metazoa</taxon>
        <taxon>Spiralia</taxon>
        <taxon>Lophotrochozoa</taxon>
        <taxon>Platyhelminthes</taxon>
        <taxon>Trematoda</taxon>
        <taxon>Digenea</taxon>
        <taxon>Plagiorchiida</taxon>
        <taxon>Echinostomata</taxon>
        <taxon>Echinostomatoidea</taxon>
        <taxon>Echinostomatidae</taxon>
        <taxon>Echinostoma</taxon>
    </lineage>
</organism>
<reference evidence="4" key="1">
    <citation type="submission" date="2016-06" db="UniProtKB">
        <authorList>
            <consortium name="WormBaseParasite"/>
        </authorList>
    </citation>
    <scope>IDENTIFICATION</scope>
</reference>
<evidence type="ECO:0000313" key="2">
    <source>
        <dbReference type="EMBL" id="VDP34744.1"/>
    </source>
</evidence>
<name>A0A183A2M1_9TREM</name>
<feature type="compositionally biased region" description="Basic and acidic residues" evidence="1">
    <location>
        <begin position="1"/>
        <end position="37"/>
    </location>
</feature>
<feature type="compositionally biased region" description="Basic and acidic residues" evidence="1">
    <location>
        <begin position="50"/>
        <end position="59"/>
    </location>
</feature>
<feature type="region of interest" description="Disordered" evidence="1">
    <location>
        <begin position="1"/>
        <end position="59"/>
    </location>
</feature>